<dbReference type="GO" id="GO:1990481">
    <property type="term" value="P:mRNA pseudouridine synthesis"/>
    <property type="evidence" value="ECO:0007669"/>
    <property type="project" value="TreeGrafter"/>
</dbReference>
<dbReference type="GO" id="GO:0031119">
    <property type="term" value="P:tRNA pseudouridine synthesis"/>
    <property type="evidence" value="ECO:0007669"/>
    <property type="project" value="UniProtKB-UniRule"/>
</dbReference>
<evidence type="ECO:0000256" key="2">
    <source>
        <dbReference type="ARBA" id="ARBA00005642"/>
    </source>
</evidence>
<dbReference type="CDD" id="cd02573">
    <property type="entry name" value="PseudoU_synth_EcTruB"/>
    <property type="match status" value="1"/>
</dbReference>
<dbReference type="Pfam" id="PF16198">
    <property type="entry name" value="TruB_C_2"/>
    <property type="match status" value="1"/>
</dbReference>
<name>A0A2Z3LA42_9BACT</name>
<comment type="similarity">
    <text evidence="2 5">Belongs to the pseudouridine synthase TruB family. Type 1 subfamily.</text>
</comment>
<dbReference type="Gene3D" id="3.30.2350.10">
    <property type="entry name" value="Pseudouridine synthase"/>
    <property type="match status" value="1"/>
</dbReference>
<dbReference type="EMBL" id="CP029619">
    <property type="protein sequence ID" value="AWN82197.1"/>
    <property type="molecule type" value="Genomic_DNA"/>
</dbReference>
<evidence type="ECO:0000313" key="8">
    <source>
        <dbReference type="EMBL" id="AWN82197.1"/>
    </source>
</evidence>
<evidence type="ECO:0000313" key="9">
    <source>
        <dbReference type="Proteomes" id="UP000245872"/>
    </source>
</evidence>
<evidence type="ECO:0000256" key="1">
    <source>
        <dbReference type="ARBA" id="ARBA00000385"/>
    </source>
</evidence>
<proteinExistence type="inferred from homology"/>
<evidence type="ECO:0000256" key="3">
    <source>
        <dbReference type="ARBA" id="ARBA00022694"/>
    </source>
</evidence>
<comment type="catalytic activity">
    <reaction evidence="1 5">
        <text>uridine(55) in tRNA = pseudouridine(55) in tRNA</text>
        <dbReference type="Rhea" id="RHEA:42532"/>
        <dbReference type="Rhea" id="RHEA-COMP:10101"/>
        <dbReference type="Rhea" id="RHEA-COMP:10102"/>
        <dbReference type="ChEBI" id="CHEBI:65314"/>
        <dbReference type="ChEBI" id="CHEBI:65315"/>
        <dbReference type="EC" id="5.4.99.25"/>
    </reaction>
</comment>
<dbReference type="NCBIfam" id="TIGR00431">
    <property type="entry name" value="TruB"/>
    <property type="match status" value="1"/>
</dbReference>
<protein>
    <recommendedName>
        <fullName evidence="5">tRNA pseudouridine synthase B</fullName>
        <ecNumber evidence="5">5.4.99.25</ecNumber>
    </recommendedName>
    <alternativeName>
        <fullName evidence="5">tRNA pseudouridine(55) synthase</fullName>
        <shortName evidence="5">Psi55 synthase</shortName>
    </alternativeName>
    <alternativeName>
        <fullName evidence="5">tRNA pseudouridylate synthase</fullName>
    </alternativeName>
    <alternativeName>
        <fullName evidence="5">tRNA-uridine isomerase</fullName>
    </alternativeName>
</protein>
<dbReference type="Pfam" id="PF01509">
    <property type="entry name" value="TruB_N"/>
    <property type="match status" value="1"/>
</dbReference>
<evidence type="ECO:0000259" key="7">
    <source>
        <dbReference type="Pfam" id="PF16198"/>
    </source>
</evidence>
<dbReference type="SUPFAM" id="SSF55120">
    <property type="entry name" value="Pseudouridine synthase"/>
    <property type="match status" value="1"/>
</dbReference>
<dbReference type="InterPro" id="IPR020103">
    <property type="entry name" value="PsdUridine_synth_cat_dom_sf"/>
</dbReference>
<keyword evidence="4 5" id="KW-0413">Isomerase</keyword>
<feature type="active site" description="Nucleophile" evidence="5">
    <location>
        <position position="50"/>
    </location>
</feature>
<organism evidence="8 9">
    <name type="scientific">Candidatus Cardinium hertigii</name>
    <dbReference type="NCBI Taxonomy" id="247481"/>
    <lineage>
        <taxon>Bacteria</taxon>
        <taxon>Pseudomonadati</taxon>
        <taxon>Bacteroidota</taxon>
        <taxon>Cytophagia</taxon>
        <taxon>Cytophagales</taxon>
        <taxon>Amoebophilaceae</taxon>
        <taxon>Candidatus Cardinium</taxon>
    </lineage>
</organism>
<dbReference type="InterPro" id="IPR002501">
    <property type="entry name" value="PsdUridine_synth_N"/>
</dbReference>
<dbReference type="Proteomes" id="UP000245872">
    <property type="component" value="Chromosome"/>
</dbReference>
<dbReference type="InterPro" id="IPR014780">
    <property type="entry name" value="tRNA_psdUridine_synth_TruB"/>
</dbReference>
<dbReference type="EC" id="5.4.99.25" evidence="5"/>
<dbReference type="HAMAP" id="MF_01080">
    <property type="entry name" value="TruB_bact"/>
    <property type="match status" value="1"/>
</dbReference>
<dbReference type="PANTHER" id="PTHR13767">
    <property type="entry name" value="TRNA-PSEUDOURIDINE SYNTHASE"/>
    <property type="match status" value="1"/>
</dbReference>
<dbReference type="GO" id="GO:0160148">
    <property type="term" value="F:tRNA pseudouridine(55) synthase activity"/>
    <property type="evidence" value="ECO:0007669"/>
    <property type="project" value="UniProtKB-EC"/>
</dbReference>
<accession>A0A2Z3LA42</accession>
<evidence type="ECO:0000256" key="5">
    <source>
        <dbReference type="HAMAP-Rule" id="MF_01080"/>
    </source>
</evidence>
<dbReference type="GO" id="GO:0003723">
    <property type="term" value="F:RNA binding"/>
    <property type="evidence" value="ECO:0007669"/>
    <property type="project" value="InterPro"/>
</dbReference>
<sequence>MENALNNAIQTERGAILLIDKPLKWTSFDVVKKLRCALKVKKIGHAGTLDPLATGLLLICSGKQTKIISSLQELPKTYKGQIVLGKTTPSMDLETPFISETNCTHITKEMVYAAAASFVGTTMQTPPAYSACRLNGKRAYAMARQGQAVNLNARSVTIYSLELTAMRLPVISFELTCSKGTYVRSLAHDLGQKLGVGGYLHSLCRTQIGPYNLKHAFAIEEVC</sequence>
<dbReference type="PANTHER" id="PTHR13767:SF2">
    <property type="entry name" value="PSEUDOURIDYLATE SYNTHASE TRUB1"/>
    <property type="match status" value="1"/>
</dbReference>
<dbReference type="InterPro" id="IPR032819">
    <property type="entry name" value="TruB_C"/>
</dbReference>
<dbReference type="AlphaFoldDB" id="A0A2Z3LA42"/>
<dbReference type="RefSeq" id="WP_239302522.1">
    <property type="nucleotide sequence ID" value="NZ_CP029619.1"/>
</dbReference>
<keyword evidence="3 5" id="KW-0819">tRNA processing</keyword>
<feature type="domain" description="Pseudouridine synthase II N-terminal" evidence="6">
    <location>
        <begin position="37"/>
        <end position="183"/>
    </location>
</feature>
<keyword evidence="9" id="KW-1185">Reference proteome</keyword>
<evidence type="ECO:0000259" key="6">
    <source>
        <dbReference type="Pfam" id="PF01509"/>
    </source>
</evidence>
<comment type="function">
    <text evidence="5">Responsible for synthesis of pseudouridine from uracil-55 in the psi GC loop of transfer RNAs.</text>
</comment>
<dbReference type="KEGG" id="cher:DK880_00899"/>
<feature type="domain" description="tRNA pseudouridylate synthase B C-terminal" evidence="7">
    <location>
        <begin position="184"/>
        <end position="222"/>
    </location>
</feature>
<evidence type="ECO:0000256" key="4">
    <source>
        <dbReference type="ARBA" id="ARBA00023235"/>
    </source>
</evidence>
<reference evidence="8 9" key="1">
    <citation type="submission" date="2018-05" db="EMBL/GenBank/DDBJ databases">
        <title>Candidatus Cardinium hertigii Genome Assembly.</title>
        <authorList>
            <person name="Showmaker K.C."/>
            <person name="Walden K.O."/>
            <person name="Fields C.J."/>
            <person name="Lambert K.N."/>
            <person name="Hudson M.E."/>
        </authorList>
    </citation>
    <scope>NUCLEOTIDE SEQUENCE [LARGE SCALE GENOMIC DNA]</scope>
    <source>
        <strain evidence="9">cHgTN10</strain>
    </source>
</reference>
<gene>
    <name evidence="5 8" type="primary">truB</name>
    <name evidence="8" type="ORF">DK880_00899</name>
</gene>